<feature type="binding site" evidence="17">
    <location>
        <position position="68"/>
    </location>
    <ligand>
        <name>Ca(2+)</name>
        <dbReference type="ChEBI" id="CHEBI:29108"/>
        <label>1</label>
    </ligand>
</feature>
<dbReference type="PANTHER" id="PTHR31517">
    <property type="match status" value="1"/>
</dbReference>
<evidence type="ECO:0000256" key="18">
    <source>
        <dbReference type="PIRSR" id="PIRSR600823-4"/>
    </source>
</evidence>
<evidence type="ECO:0000256" key="3">
    <source>
        <dbReference type="ARBA" id="ARBA00006873"/>
    </source>
</evidence>
<dbReference type="EMBL" id="VOIH02000007">
    <property type="protein sequence ID" value="KAF3441137.1"/>
    <property type="molecule type" value="Genomic_DNA"/>
</dbReference>
<dbReference type="CDD" id="cd00693">
    <property type="entry name" value="secretory_peroxidase"/>
    <property type="match status" value="1"/>
</dbReference>
<comment type="cofactor">
    <cofactor evidence="17 20">
        <name>heme b</name>
        <dbReference type="ChEBI" id="CHEBI:60344"/>
    </cofactor>
    <text evidence="17 20">Binds 1 heme b (iron(II)-protoporphyrin IX) group per subunit.</text>
</comment>
<feature type="binding site" description="axial binding residue" evidence="17">
    <location>
        <position position="170"/>
    </location>
    <ligand>
        <name>heme b</name>
        <dbReference type="ChEBI" id="CHEBI:60344"/>
    </ligand>
    <ligandPart>
        <name>Fe</name>
        <dbReference type="ChEBI" id="CHEBI:18248"/>
    </ligandPart>
</feature>
<keyword evidence="11 20" id="KW-0560">Oxidoreductase</keyword>
<dbReference type="PANTHER" id="PTHR31517:SF59">
    <property type="entry name" value="PEROXIDASE"/>
    <property type="match status" value="1"/>
</dbReference>
<feature type="binding site" evidence="17">
    <location>
        <position position="75"/>
    </location>
    <ligand>
        <name>Ca(2+)</name>
        <dbReference type="ChEBI" id="CHEBI:29108"/>
        <label>1</label>
    </ligand>
</feature>
<evidence type="ECO:0000256" key="8">
    <source>
        <dbReference type="ARBA" id="ARBA00022723"/>
    </source>
</evidence>
<protein>
    <recommendedName>
        <fullName evidence="4 20">Peroxidase</fullName>
        <ecNumber evidence="4 20">1.11.1.7</ecNumber>
    </recommendedName>
</protein>
<evidence type="ECO:0000313" key="22">
    <source>
        <dbReference type="EMBL" id="KAF3441137.1"/>
    </source>
</evidence>
<evidence type="ECO:0000256" key="7">
    <source>
        <dbReference type="ARBA" id="ARBA00022617"/>
    </source>
</evidence>
<feature type="binding site" evidence="17">
    <location>
        <position position="73"/>
    </location>
    <ligand>
        <name>Ca(2+)</name>
        <dbReference type="ChEBI" id="CHEBI:29108"/>
        <label>1</label>
    </ligand>
</feature>
<evidence type="ECO:0000256" key="13">
    <source>
        <dbReference type="ARBA" id="ARBA00023157"/>
    </source>
</evidence>
<feature type="binding site" evidence="17">
    <location>
        <position position="171"/>
    </location>
    <ligand>
        <name>Ca(2+)</name>
        <dbReference type="ChEBI" id="CHEBI:29108"/>
        <label>2</label>
    </ligand>
</feature>
<feature type="active site" description="Proton acceptor" evidence="15">
    <location>
        <position position="67"/>
    </location>
</feature>
<dbReference type="GO" id="GO:0005576">
    <property type="term" value="C:extracellular region"/>
    <property type="evidence" value="ECO:0007669"/>
    <property type="project" value="UniProtKB-SubCell"/>
</dbReference>
<keyword evidence="9 20" id="KW-0732">Signal</keyword>
<evidence type="ECO:0000313" key="23">
    <source>
        <dbReference type="Proteomes" id="UP000796880"/>
    </source>
</evidence>
<dbReference type="Gene3D" id="1.10.420.10">
    <property type="entry name" value="Peroxidase, domain 2"/>
    <property type="match status" value="1"/>
</dbReference>
<evidence type="ECO:0000256" key="6">
    <source>
        <dbReference type="ARBA" id="ARBA00022559"/>
    </source>
</evidence>
<comment type="similarity">
    <text evidence="3">Belongs to the peroxidase family. Ascorbate peroxidase subfamily.</text>
</comment>
<comment type="cofactor">
    <cofactor evidence="17 20">
        <name>Ca(2+)</name>
        <dbReference type="ChEBI" id="CHEBI:29108"/>
    </cofactor>
    <text evidence="17 20">Binds 2 calcium ions per subunit.</text>
</comment>
<organism evidence="22 23">
    <name type="scientific">Rhamnella rubrinervis</name>
    <dbReference type="NCBI Taxonomy" id="2594499"/>
    <lineage>
        <taxon>Eukaryota</taxon>
        <taxon>Viridiplantae</taxon>
        <taxon>Streptophyta</taxon>
        <taxon>Embryophyta</taxon>
        <taxon>Tracheophyta</taxon>
        <taxon>Spermatophyta</taxon>
        <taxon>Magnoliopsida</taxon>
        <taxon>eudicotyledons</taxon>
        <taxon>Gunneridae</taxon>
        <taxon>Pentapetalae</taxon>
        <taxon>rosids</taxon>
        <taxon>fabids</taxon>
        <taxon>Rosales</taxon>
        <taxon>Rhamnaceae</taxon>
        <taxon>rhamnoid group</taxon>
        <taxon>Rhamneae</taxon>
        <taxon>Rhamnella</taxon>
    </lineage>
</organism>
<dbReference type="OrthoDB" id="2113341at2759"/>
<evidence type="ECO:0000256" key="12">
    <source>
        <dbReference type="ARBA" id="ARBA00023004"/>
    </source>
</evidence>
<dbReference type="PRINTS" id="PR00458">
    <property type="entry name" value="PEROXIDASE"/>
</dbReference>
<evidence type="ECO:0000256" key="9">
    <source>
        <dbReference type="ARBA" id="ARBA00022729"/>
    </source>
</evidence>
<feature type="disulfide bond" evidence="19">
    <location>
        <begin position="69"/>
        <end position="74"/>
    </location>
</feature>
<keyword evidence="13 19" id="KW-1015">Disulfide bond</keyword>
<feature type="domain" description="Plant heme peroxidase family profile" evidence="21">
    <location>
        <begin position="26"/>
        <end position="305"/>
    </location>
</feature>
<comment type="function">
    <text evidence="2">Removal of H(2)O(2), oxidation of toxic reductants, biosynthesis and degradation of lignin, suberization, auxin catabolism, response to environmental stresses such as wounding, pathogen attack and oxidative stress. These functions might be dependent on each isozyme/isoform in each plant tissue.</text>
</comment>
<evidence type="ECO:0000259" key="21">
    <source>
        <dbReference type="PROSITE" id="PS50873"/>
    </source>
</evidence>
<evidence type="ECO:0000256" key="10">
    <source>
        <dbReference type="ARBA" id="ARBA00022837"/>
    </source>
</evidence>
<keyword evidence="10 17" id="KW-0106">Calcium</keyword>
<keyword evidence="8 17" id="KW-0479">Metal-binding</keyword>
<evidence type="ECO:0000256" key="17">
    <source>
        <dbReference type="PIRSR" id="PIRSR600823-3"/>
    </source>
</evidence>
<name>A0A8K0E0T9_9ROSA</name>
<comment type="caution">
    <text evidence="22">The sequence shown here is derived from an EMBL/GenBank/DDBJ whole genome shotgun (WGS) entry which is preliminary data.</text>
</comment>
<keyword evidence="7 20" id="KW-0349">Heme</keyword>
<dbReference type="Proteomes" id="UP000796880">
    <property type="component" value="Unassembled WGS sequence"/>
</dbReference>
<feature type="binding site" evidence="17">
    <location>
        <position position="225"/>
    </location>
    <ligand>
        <name>Ca(2+)</name>
        <dbReference type="ChEBI" id="CHEBI:29108"/>
        <label>2</label>
    </ligand>
</feature>
<feature type="binding site" evidence="17">
    <location>
        <position position="71"/>
    </location>
    <ligand>
        <name>Ca(2+)</name>
        <dbReference type="ChEBI" id="CHEBI:29108"/>
        <label>1</label>
    </ligand>
</feature>
<dbReference type="InterPro" id="IPR000823">
    <property type="entry name" value="Peroxidase_pln"/>
</dbReference>
<reference evidence="22" key="1">
    <citation type="submission" date="2020-03" db="EMBL/GenBank/DDBJ databases">
        <title>A high-quality chromosome-level genome assembly of a woody plant with both climbing and erect habits, Rhamnella rubrinervis.</title>
        <authorList>
            <person name="Lu Z."/>
            <person name="Yang Y."/>
            <person name="Zhu X."/>
            <person name="Sun Y."/>
        </authorList>
    </citation>
    <scope>NUCLEOTIDE SEQUENCE</scope>
    <source>
        <strain evidence="22">BYM</strain>
        <tissue evidence="22">Leaf</tissue>
    </source>
</reference>
<evidence type="ECO:0000256" key="20">
    <source>
        <dbReference type="RuleBase" id="RU362060"/>
    </source>
</evidence>
<dbReference type="GO" id="GO:0046872">
    <property type="term" value="F:metal ion binding"/>
    <property type="evidence" value="ECO:0007669"/>
    <property type="project" value="UniProtKB-UniRule"/>
</dbReference>
<dbReference type="InterPro" id="IPR010255">
    <property type="entry name" value="Haem_peroxidase_sf"/>
</dbReference>
<dbReference type="PROSITE" id="PS00436">
    <property type="entry name" value="PEROXIDASE_2"/>
    <property type="match status" value="1"/>
</dbReference>
<dbReference type="InterPro" id="IPR019793">
    <property type="entry name" value="Peroxidases_heam-ligand_BS"/>
</dbReference>
<dbReference type="InterPro" id="IPR019794">
    <property type="entry name" value="Peroxidases_AS"/>
</dbReference>
<accession>A0A8K0E0T9</accession>
<dbReference type="InterPro" id="IPR002016">
    <property type="entry name" value="Haem_peroxidase"/>
</dbReference>
<dbReference type="InterPro" id="IPR033905">
    <property type="entry name" value="Secretory_peroxidase"/>
</dbReference>
<feature type="signal peptide" evidence="20">
    <location>
        <begin position="1"/>
        <end position="25"/>
    </location>
</feature>
<evidence type="ECO:0000256" key="19">
    <source>
        <dbReference type="PIRSR" id="PIRSR600823-5"/>
    </source>
</evidence>
<dbReference type="Pfam" id="PF00141">
    <property type="entry name" value="peroxidase"/>
    <property type="match status" value="2"/>
</dbReference>
<comment type="catalytic activity">
    <reaction evidence="1 20">
        <text>2 a phenolic donor + H2O2 = 2 a phenolic radical donor + 2 H2O</text>
        <dbReference type="Rhea" id="RHEA:56136"/>
        <dbReference type="ChEBI" id="CHEBI:15377"/>
        <dbReference type="ChEBI" id="CHEBI:16240"/>
        <dbReference type="ChEBI" id="CHEBI:139520"/>
        <dbReference type="ChEBI" id="CHEBI:139521"/>
        <dbReference type="EC" id="1.11.1.7"/>
    </reaction>
</comment>
<evidence type="ECO:0000256" key="11">
    <source>
        <dbReference type="ARBA" id="ARBA00023002"/>
    </source>
</evidence>
<dbReference type="Gene3D" id="1.10.520.10">
    <property type="match status" value="1"/>
</dbReference>
<keyword evidence="12 17" id="KW-0408">Iron</keyword>
<comment type="similarity">
    <text evidence="20">Belongs to the peroxidase family. Classical plant (class III) peroxidase subfamily.</text>
</comment>
<feature type="binding site" evidence="17">
    <location>
        <position position="233"/>
    </location>
    <ligand>
        <name>Ca(2+)</name>
        <dbReference type="ChEBI" id="CHEBI:29108"/>
        <label>2</label>
    </ligand>
</feature>
<keyword evidence="5 20" id="KW-0964">Secreted</keyword>
<feature type="site" description="Transition state stabilizer" evidence="18">
    <location>
        <position position="63"/>
    </location>
</feature>
<dbReference type="PROSITE" id="PS00435">
    <property type="entry name" value="PEROXIDASE_1"/>
    <property type="match status" value="1"/>
</dbReference>
<evidence type="ECO:0000256" key="5">
    <source>
        <dbReference type="ARBA" id="ARBA00022525"/>
    </source>
</evidence>
<gene>
    <name evidence="22" type="ORF">FNV43_RR15048</name>
</gene>
<keyword evidence="23" id="KW-1185">Reference proteome</keyword>
<dbReference type="FunFam" id="1.10.420.10:FF:000007">
    <property type="entry name" value="Peroxidase"/>
    <property type="match status" value="1"/>
</dbReference>
<dbReference type="AlphaFoldDB" id="A0A8K0E0T9"/>
<dbReference type="PROSITE" id="PS50873">
    <property type="entry name" value="PEROXIDASE_4"/>
    <property type="match status" value="1"/>
</dbReference>
<keyword evidence="6 20" id="KW-0575">Peroxidase</keyword>
<dbReference type="EC" id="1.11.1.7" evidence="4 20"/>
<comment type="subcellular location">
    <subcellularLocation>
        <location evidence="20">Secreted</location>
    </subcellularLocation>
</comment>
<dbReference type="GO" id="GO:0042744">
    <property type="term" value="P:hydrogen peroxide catabolic process"/>
    <property type="evidence" value="ECO:0007669"/>
    <property type="project" value="UniProtKB-KW"/>
</dbReference>
<feature type="binding site" evidence="17">
    <location>
        <position position="89"/>
    </location>
    <ligand>
        <name>Ca(2+)</name>
        <dbReference type="ChEBI" id="CHEBI:29108"/>
        <label>1</label>
    </ligand>
</feature>
<feature type="binding site" evidence="16">
    <location>
        <position position="140"/>
    </location>
    <ligand>
        <name>substrate</name>
    </ligand>
</feature>
<feature type="disulfide bond" evidence="19">
    <location>
        <begin position="177"/>
        <end position="209"/>
    </location>
</feature>
<feature type="binding site" evidence="17">
    <location>
        <position position="228"/>
    </location>
    <ligand>
        <name>Ca(2+)</name>
        <dbReference type="ChEBI" id="CHEBI:29108"/>
        <label>2</label>
    </ligand>
</feature>
<dbReference type="GO" id="GO:0020037">
    <property type="term" value="F:heme binding"/>
    <property type="evidence" value="ECO:0007669"/>
    <property type="project" value="UniProtKB-UniRule"/>
</dbReference>
<evidence type="ECO:0000256" key="14">
    <source>
        <dbReference type="ARBA" id="ARBA00023324"/>
    </source>
</evidence>
<dbReference type="GO" id="GO:0140825">
    <property type="term" value="F:lactoperoxidase activity"/>
    <property type="evidence" value="ECO:0007669"/>
    <property type="project" value="UniProtKB-EC"/>
</dbReference>
<evidence type="ECO:0000256" key="16">
    <source>
        <dbReference type="PIRSR" id="PIRSR600823-2"/>
    </source>
</evidence>
<evidence type="ECO:0000256" key="1">
    <source>
        <dbReference type="ARBA" id="ARBA00000189"/>
    </source>
</evidence>
<evidence type="ECO:0000256" key="15">
    <source>
        <dbReference type="PIRSR" id="PIRSR600823-1"/>
    </source>
</evidence>
<evidence type="ECO:0000256" key="2">
    <source>
        <dbReference type="ARBA" id="ARBA00002322"/>
    </source>
</evidence>
<dbReference type="SUPFAM" id="SSF48113">
    <property type="entry name" value="Heme-dependent peroxidases"/>
    <property type="match status" value="1"/>
</dbReference>
<proteinExistence type="inferred from homology"/>
<dbReference type="GO" id="GO:0006979">
    <property type="term" value="P:response to oxidative stress"/>
    <property type="evidence" value="ECO:0007669"/>
    <property type="project" value="UniProtKB-UniRule"/>
</dbReference>
<dbReference type="PRINTS" id="PR00461">
    <property type="entry name" value="PLPEROXIDASE"/>
</dbReference>
<feature type="binding site" evidence="17">
    <location>
        <position position="77"/>
    </location>
    <ligand>
        <name>Ca(2+)</name>
        <dbReference type="ChEBI" id="CHEBI:29108"/>
        <label>1</label>
    </ligand>
</feature>
<sequence>MMMVKKSALFFLVFLVYSVFPNVMGDLSVGFYNSTCPQAESIIRQVVQTRMKSNPFTTAGLLRMHFHDCFVRGCDASILIDSTKNKPSEKTTGPNLSFHVLIIITVATRDAVSLSGGPNYVVPTGRRDGLLSNPNDVNLPGPSSSIQGALQAFTAKGLTLNEMVTLLGAHTVGVSHCAFFQDRLFDFEATGLPDPPMDAGLLAKMQGLCGNVSRPLNSDPTAFLDQNTSFAFDNQFYNQILLKKGVLQINQELVSDSSTNGVVSGFASNGMRFIQSFADAMVRMGSIDVLVGNAGEIRKNCRVFNGVTGRKGKKNPRGGF</sequence>
<feature type="chain" id="PRO_5035489158" description="Peroxidase" evidence="20">
    <location>
        <begin position="26"/>
        <end position="320"/>
    </location>
</feature>
<evidence type="ECO:0000256" key="4">
    <source>
        <dbReference type="ARBA" id="ARBA00012313"/>
    </source>
</evidence>
<keyword evidence="14 20" id="KW-0376">Hydrogen peroxide</keyword>